<evidence type="ECO:0000313" key="4">
    <source>
        <dbReference type="Proteomes" id="UP001201812"/>
    </source>
</evidence>
<keyword evidence="4" id="KW-1185">Reference proteome</keyword>
<comment type="caution">
    <text evidence="3">The sequence shown here is derived from an EMBL/GenBank/DDBJ whole genome shotgun (WGS) entry which is preliminary data.</text>
</comment>
<reference evidence="3" key="1">
    <citation type="submission" date="2022-01" db="EMBL/GenBank/DDBJ databases">
        <title>Genome Sequence Resource for Two Populations of Ditylenchus destructor, the Migratory Endoparasitic Phytonematode.</title>
        <authorList>
            <person name="Zhang H."/>
            <person name="Lin R."/>
            <person name="Xie B."/>
        </authorList>
    </citation>
    <scope>NUCLEOTIDE SEQUENCE</scope>
    <source>
        <strain evidence="3">BazhouSP</strain>
    </source>
</reference>
<organism evidence="3 4">
    <name type="scientific">Ditylenchus destructor</name>
    <dbReference type="NCBI Taxonomy" id="166010"/>
    <lineage>
        <taxon>Eukaryota</taxon>
        <taxon>Metazoa</taxon>
        <taxon>Ecdysozoa</taxon>
        <taxon>Nematoda</taxon>
        <taxon>Chromadorea</taxon>
        <taxon>Rhabditida</taxon>
        <taxon>Tylenchina</taxon>
        <taxon>Tylenchomorpha</taxon>
        <taxon>Sphaerularioidea</taxon>
        <taxon>Anguinidae</taxon>
        <taxon>Anguininae</taxon>
        <taxon>Ditylenchus</taxon>
    </lineage>
</organism>
<feature type="transmembrane region" description="Helical" evidence="2">
    <location>
        <begin position="41"/>
        <end position="58"/>
    </location>
</feature>
<keyword evidence="2" id="KW-0812">Transmembrane</keyword>
<evidence type="ECO:0008006" key="5">
    <source>
        <dbReference type="Google" id="ProtNLM"/>
    </source>
</evidence>
<protein>
    <recommendedName>
        <fullName evidence="5">Vezatin</fullName>
    </recommendedName>
</protein>
<feature type="compositionally biased region" description="Basic and acidic residues" evidence="1">
    <location>
        <begin position="445"/>
        <end position="463"/>
    </location>
</feature>
<dbReference type="Proteomes" id="UP001201812">
    <property type="component" value="Unassembled WGS sequence"/>
</dbReference>
<keyword evidence="2" id="KW-1133">Transmembrane helix</keyword>
<evidence type="ECO:0000313" key="3">
    <source>
        <dbReference type="EMBL" id="KAI1715419.1"/>
    </source>
</evidence>
<proteinExistence type="predicted"/>
<feature type="transmembrane region" description="Helical" evidence="2">
    <location>
        <begin position="64"/>
        <end position="87"/>
    </location>
</feature>
<dbReference type="EMBL" id="JAKKPZ010000011">
    <property type="protein sequence ID" value="KAI1715419.1"/>
    <property type="molecule type" value="Genomic_DNA"/>
</dbReference>
<name>A0AAD4R7T0_9BILA</name>
<keyword evidence="2" id="KW-0472">Membrane</keyword>
<feature type="region of interest" description="Disordered" evidence="1">
    <location>
        <begin position="445"/>
        <end position="464"/>
    </location>
</feature>
<gene>
    <name evidence="3" type="ORF">DdX_07732</name>
</gene>
<dbReference type="AlphaFoldDB" id="A0AAD4R7T0"/>
<evidence type="ECO:0000256" key="2">
    <source>
        <dbReference type="SAM" id="Phobius"/>
    </source>
</evidence>
<sequence length="511" mass="58476">MIILDSFLYNWFKIVQLNGLLDEEDLNLLDDMWESVGRRLFYERAVILTIPCVIACIFSEREAVLYIFLAVGLFLIFPAAICLYVCYRWRRIDDEFHKFVSDLRQRELCLFGVEHLKSGNNPTQSCRLQRVKCLALLRRLVMLYTNSSKKLAAIQDEAEKLLLNFINDDLQILCAYKPNEREVDDDFLQISSLKSCRQYTFLVRSEFIRLSIQLLVNYKLTESKDGIIVSAKKYLDAIKLILKTIWVTAFTGLSIKTAPCKKERNCEKLYGKEKQISALNSCIIQLEWVLENLQTAKSLPDDSTALICCLQNVISVMSASPEHISHDVETSKTGDSAQELEGVVQPEVDVTNDLQAPHDNEDYQIFELDLQSEDGLAAHGSDDDMLKTPMEAIVDKRPLMCELRTVMEQRKEQCIMREMVALAKCRKVPLENIRREELDREFDDLNKPDLEDRNSTHKQRGDLSCHAFGGMPTVGDLQSILKERGNFFSSKFAQGDVFGNDENGSEESDNG</sequence>
<evidence type="ECO:0000256" key="1">
    <source>
        <dbReference type="SAM" id="MobiDB-lite"/>
    </source>
</evidence>
<accession>A0AAD4R7T0</accession>